<keyword evidence="1" id="KW-0812">Transmembrane</keyword>
<protein>
    <submittedName>
        <fullName evidence="2">Uncharacterized protein</fullName>
    </submittedName>
</protein>
<proteinExistence type="predicted"/>
<reference evidence="2" key="1">
    <citation type="submission" date="2022-07" db="EMBL/GenBank/DDBJ databases">
        <title>Draft genome sequence of Zalerion maritima ATCC 34329, a (micro)plastics degrading marine fungus.</title>
        <authorList>
            <person name="Paco A."/>
            <person name="Goncalves M.F.M."/>
            <person name="Rocha-Santos T.A.P."/>
            <person name="Alves A."/>
        </authorList>
    </citation>
    <scope>NUCLEOTIDE SEQUENCE</scope>
    <source>
        <strain evidence="2">ATCC 34329</strain>
    </source>
</reference>
<sequence length="662" mass="74311">MGGGAQDFTPTVYQGLWKAYHKPPLHQWVLTVSTKSSIFILAALAMFIGATQGRAWIIARYLVFRFNKPISLPGGEVAKVETKSEFEAAIEAVKCGIQRVKRKWKKFATDAVDPADSTWYGIAAIGLYILFAGFTTILPFWISDGTYDPPIVRSEETAECLKSDRLRHLFDMQFRMSLADDAYIRCIGPRGMTCDETFFNTDPEPRLTIERTRSCPFPDVNICLQSKGIRITQSNMTLLDAGVNSPYPITLSHRLTCNPLNLDPLTYHPIQQSTRSFISLRAIDESNPSTWWANFSAVLHTLNGPNQLSSDNSGEMAYLGGYKPVLSTLPGLLARKDVENHPEVVHPGMRLEFATPWVAIYQPGYTSYVFNTSDPFFHATNCKLRGNGESVDCIPSREAAGIGCAEEFSFCSDSLPYCTPFLQGIQSSWLLEHLLRERGHEAEAGEAGYLVRMMPGWFSVFDSLGSLTSLFNRVPLTDYSSGLGIIRQAELDGEDMWAKEVERWYRTAMLAGVFYSRLGASFKILRTMDNTEDEAMLKRYGLCGRVLFRHKDYLNIDWVGFWASIGAFGLVWLVSWGVVHRMVLEKHGRKILSILDRNCWLYFLEDSRGRCEERNTQEGAGAGVSNFEAVTVMSSEAPSHEPVPLDMVGTNFEECDVTDVRV</sequence>
<feature type="transmembrane region" description="Helical" evidence="1">
    <location>
        <begin position="38"/>
        <end position="63"/>
    </location>
</feature>
<keyword evidence="1" id="KW-1133">Transmembrane helix</keyword>
<organism evidence="2 3">
    <name type="scientific">Zalerion maritima</name>
    <dbReference type="NCBI Taxonomy" id="339359"/>
    <lineage>
        <taxon>Eukaryota</taxon>
        <taxon>Fungi</taxon>
        <taxon>Dikarya</taxon>
        <taxon>Ascomycota</taxon>
        <taxon>Pezizomycotina</taxon>
        <taxon>Sordariomycetes</taxon>
        <taxon>Lulworthiomycetidae</taxon>
        <taxon>Lulworthiales</taxon>
        <taxon>Lulworthiaceae</taxon>
        <taxon>Zalerion</taxon>
    </lineage>
</organism>
<evidence type="ECO:0000313" key="3">
    <source>
        <dbReference type="Proteomes" id="UP001201980"/>
    </source>
</evidence>
<evidence type="ECO:0000256" key="1">
    <source>
        <dbReference type="SAM" id="Phobius"/>
    </source>
</evidence>
<evidence type="ECO:0000313" key="2">
    <source>
        <dbReference type="EMBL" id="KAJ2893400.1"/>
    </source>
</evidence>
<dbReference type="EMBL" id="JAKWBI020000609">
    <property type="protein sequence ID" value="KAJ2893400.1"/>
    <property type="molecule type" value="Genomic_DNA"/>
</dbReference>
<accession>A0AAD5RGY3</accession>
<feature type="transmembrane region" description="Helical" evidence="1">
    <location>
        <begin position="119"/>
        <end position="142"/>
    </location>
</feature>
<feature type="transmembrane region" description="Helical" evidence="1">
    <location>
        <begin position="558"/>
        <end position="579"/>
    </location>
</feature>
<name>A0AAD5RGY3_9PEZI</name>
<keyword evidence="3" id="KW-1185">Reference proteome</keyword>
<keyword evidence="1" id="KW-0472">Membrane</keyword>
<dbReference type="Proteomes" id="UP001201980">
    <property type="component" value="Unassembled WGS sequence"/>
</dbReference>
<comment type="caution">
    <text evidence="2">The sequence shown here is derived from an EMBL/GenBank/DDBJ whole genome shotgun (WGS) entry which is preliminary data.</text>
</comment>
<gene>
    <name evidence="2" type="ORF">MKZ38_008705</name>
</gene>
<dbReference type="AlphaFoldDB" id="A0AAD5RGY3"/>